<evidence type="ECO:0000256" key="1">
    <source>
        <dbReference type="SAM" id="Phobius"/>
    </source>
</evidence>
<sequence>MASFPLPLQQPRGFGQTQRQDRWWLQPLAVFVGLTLFVVYATWAALQGEHYTHGPYLSPFYSPELWGNSEHAWFGPPPSWWPAWLPYSPAILILWAPAGFRLTCYYYRGAYYKAFWADPPNCAVGEPRQGYIGENGWPLRIMNIHRYFLYIAILFIGILTYDAIMAYRFEDGLGIGVGSLVLTINVVLLAGYTFGCHSLRHLVGGRRDSLHRGAVCSGIYRGCSALNRRHMLWAWLSLFSVLFADVYVRLCSMGIWRDWRLL</sequence>
<comment type="caution">
    <text evidence="2">The sequence shown here is derived from an EMBL/GenBank/DDBJ whole genome shotgun (WGS) entry which is preliminary data.</text>
</comment>
<evidence type="ECO:0000313" key="2">
    <source>
        <dbReference type="EMBL" id="MBA2224859.1"/>
    </source>
</evidence>
<gene>
    <name evidence="2" type="ORF">H0921_01635</name>
</gene>
<keyword evidence="3" id="KW-1185">Reference proteome</keyword>
<accession>A0A7V9AAF8</accession>
<feature type="transmembrane region" description="Helical" evidence="1">
    <location>
        <begin position="28"/>
        <end position="46"/>
    </location>
</feature>
<reference evidence="2 3" key="1">
    <citation type="submission" date="2020-07" db="EMBL/GenBank/DDBJ databases">
        <title>Thermogemmata thermophila gen. nov., sp. nov., a novel moderate thermophilic planctomycete from a Kamchatka hot spring.</title>
        <authorList>
            <person name="Elcheninov A.G."/>
            <person name="Podosokorskaya O.A."/>
            <person name="Kovaleva O.L."/>
            <person name="Novikov A."/>
            <person name="Bonch-Osmolovskaya E.A."/>
            <person name="Toshchakov S.V."/>
            <person name="Kublanov I.V."/>
        </authorList>
    </citation>
    <scope>NUCLEOTIDE SEQUENCE [LARGE SCALE GENOMIC DNA]</scope>
    <source>
        <strain evidence="2 3">2918</strain>
    </source>
</reference>
<protein>
    <submittedName>
        <fullName evidence="2">Succinate dehydrogenase</fullName>
    </submittedName>
</protein>
<proteinExistence type="predicted"/>
<dbReference type="EMBL" id="JACEFB010000001">
    <property type="protein sequence ID" value="MBA2224859.1"/>
    <property type="molecule type" value="Genomic_DNA"/>
</dbReference>
<feature type="transmembrane region" description="Helical" evidence="1">
    <location>
        <begin position="232"/>
        <end position="256"/>
    </location>
</feature>
<dbReference type="AlphaFoldDB" id="A0A7V9AAF8"/>
<evidence type="ECO:0000313" key="3">
    <source>
        <dbReference type="Proteomes" id="UP000542342"/>
    </source>
</evidence>
<keyword evidence="1" id="KW-1133">Transmembrane helix</keyword>
<organism evidence="2 3">
    <name type="scientific">Thermogemmata fonticola</name>
    <dbReference type="NCBI Taxonomy" id="2755323"/>
    <lineage>
        <taxon>Bacteria</taxon>
        <taxon>Pseudomonadati</taxon>
        <taxon>Planctomycetota</taxon>
        <taxon>Planctomycetia</taxon>
        <taxon>Gemmatales</taxon>
        <taxon>Gemmataceae</taxon>
        <taxon>Thermogemmata</taxon>
    </lineage>
</organism>
<feature type="transmembrane region" description="Helical" evidence="1">
    <location>
        <begin position="84"/>
        <end position="107"/>
    </location>
</feature>
<feature type="transmembrane region" description="Helical" evidence="1">
    <location>
        <begin position="147"/>
        <end position="167"/>
    </location>
</feature>
<feature type="transmembrane region" description="Helical" evidence="1">
    <location>
        <begin position="173"/>
        <end position="194"/>
    </location>
</feature>
<dbReference type="RefSeq" id="WP_194536271.1">
    <property type="nucleotide sequence ID" value="NZ_JACEFB010000001.1"/>
</dbReference>
<name>A0A7V9AAF8_9BACT</name>
<dbReference type="Proteomes" id="UP000542342">
    <property type="component" value="Unassembled WGS sequence"/>
</dbReference>
<keyword evidence="1" id="KW-0812">Transmembrane</keyword>
<keyword evidence="1" id="KW-0472">Membrane</keyword>